<evidence type="ECO:0000256" key="1">
    <source>
        <dbReference type="ARBA" id="ARBA00001962"/>
    </source>
</evidence>
<comment type="cofactor">
    <cofactor evidence="9">
        <name>Zn(2+)</name>
        <dbReference type="ChEBI" id="CHEBI:29105"/>
    </cofactor>
    <text evidence="9">Divalent metal cations. Probably Zn(2+).</text>
</comment>
<dbReference type="Pfam" id="PF02777">
    <property type="entry name" value="Sod_Fe_C"/>
    <property type="match status" value="2"/>
</dbReference>
<organism evidence="12 13">
    <name type="scientific">Citrus x changshan-huyou</name>
    <dbReference type="NCBI Taxonomy" id="2935761"/>
    <lineage>
        <taxon>Eukaryota</taxon>
        <taxon>Viridiplantae</taxon>
        <taxon>Streptophyta</taxon>
        <taxon>Embryophyta</taxon>
        <taxon>Tracheophyta</taxon>
        <taxon>Spermatophyta</taxon>
        <taxon>Magnoliopsida</taxon>
        <taxon>eudicotyledons</taxon>
        <taxon>Gunneridae</taxon>
        <taxon>Pentapetalae</taxon>
        <taxon>rosids</taxon>
        <taxon>malvids</taxon>
        <taxon>Sapindales</taxon>
        <taxon>Rutaceae</taxon>
        <taxon>Aurantioideae</taxon>
        <taxon>Citrus</taxon>
    </lineage>
</organism>
<evidence type="ECO:0000259" key="11">
    <source>
        <dbReference type="Pfam" id="PF02777"/>
    </source>
</evidence>
<accession>A0AAP0QEC3</accession>
<dbReference type="PANTHER" id="PTHR42769:SF10">
    <property type="entry name" value="SUPEROXIDE DISMUTASE [FE] 3, CHLOROPLASTIC"/>
    <property type="match status" value="1"/>
</dbReference>
<dbReference type="Pfam" id="PF04140">
    <property type="entry name" value="ICMT"/>
    <property type="match status" value="1"/>
</dbReference>
<keyword evidence="6" id="KW-1133">Transmembrane helix</keyword>
<dbReference type="Proteomes" id="UP001428341">
    <property type="component" value="Unassembled WGS sequence"/>
</dbReference>
<dbReference type="PANTHER" id="PTHR42769">
    <property type="entry name" value="SUPEROXIDE DISMUTASE"/>
    <property type="match status" value="1"/>
</dbReference>
<keyword evidence="9" id="KW-0949">S-adenosyl-L-methionine</keyword>
<dbReference type="EC" id="2.1.1.100" evidence="9"/>
<evidence type="ECO:0000313" key="13">
    <source>
        <dbReference type="Proteomes" id="UP001428341"/>
    </source>
</evidence>
<dbReference type="AlphaFoldDB" id="A0AAP0QEC3"/>
<dbReference type="Gene3D" id="3.55.40.20">
    <property type="entry name" value="Iron/manganese superoxide dismutase, C-terminal domain"/>
    <property type="match status" value="2"/>
</dbReference>
<dbReference type="GO" id="GO:0004784">
    <property type="term" value="F:superoxide dismutase activity"/>
    <property type="evidence" value="ECO:0007669"/>
    <property type="project" value="InterPro"/>
</dbReference>
<dbReference type="GO" id="GO:0042644">
    <property type="term" value="C:chloroplast nucleoid"/>
    <property type="evidence" value="ECO:0007669"/>
    <property type="project" value="TreeGrafter"/>
</dbReference>
<keyword evidence="13" id="KW-1185">Reference proteome</keyword>
<evidence type="ECO:0000259" key="10">
    <source>
        <dbReference type="Pfam" id="PF00081"/>
    </source>
</evidence>
<dbReference type="InterPro" id="IPR001189">
    <property type="entry name" value="Mn/Fe_SOD"/>
</dbReference>
<dbReference type="GO" id="GO:0032259">
    <property type="term" value="P:methylation"/>
    <property type="evidence" value="ECO:0007669"/>
    <property type="project" value="UniProtKB-KW"/>
</dbReference>
<dbReference type="SUPFAM" id="SSF46609">
    <property type="entry name" value="Fe,Mn superoxide dismutase (SOD), N-terminal domain"/>
    <property type="match status" value="1"/>
</dbReference>
<evidence type="ECO:0000256" key="4">
    <source>
        <dbReference type="ARBA" id="ARBA00022692"/>
    </source>
</evidence>
<keyword evidence="4" id="KW-0812">Transmembrane</keyword>
<feature type="domain" description="Manganese/iron superoxide dismutase C-terminal" evidence="11">
    <location>
        <begin position="180"/>
        <end position="218"/>
    </location>
</feature>
<evidence type="ECO:0000256" key="8">
    <source>
        <dbReference type="ARBA" id="ARBA00023136"/>
    </source>
</evidence>
<evidence type="ECO:0000256" key="5">
    <source>
        <dbReference type="ARBA" id="ARBA00022723"/>
    </source>
</evidence>
<keyword evidence="9" id="KW-0808">Transferase</keyword>
<comment type="similarity">
    <text evidence="3">Belongs to the iron/manganese superoxide dismutase family.</text>
</comment>
<dbReference type="EMBL" id="JBCGBO010000007">
    <property type="protein sequence ID" value="KAK9188402.1"/>
    <property type="molecule type" value="Genomic_DNA"/>
</dbReference>
<evidence type="ECO:0000256" key="9">
    <source>
        <dbReference type="RuleBase" id="RU362022"/>
    </source>
</evidence>
<comment type="similarity">
    <text evidence="9">Belongs to the class VI-like SAM-binding methyltransferase superfamily. Isoprenylcysteine carboxyl methyltransferase family.</text>
</comment>
<dbReference type="Gene3D" id="1.10.287.990">
    <property type="entry name" value="Fe,Mn superoxide dismutase (SOD) domain"/>
    <property type="match status" value="1"/>
</dbReference>
<protein>
    <recommendedName>
        <fullName evidence="9">Protein-S-isoprenylcysteine O-methyltransferase</fullName>
        <ecNumber evidence="9">2.1.1.100</ecNumber>
    </recommendedName>
</protein>
<dbReference type="Pfam" id="PF00081">
    <property type="entry name" value="Sod_Fe_N"/>
    <property type="match status" value="1"/>
</dbReference>
<keyword evidence="5" id="KW-0479">Metal-binding</keyword>
<dbReference type="PRINTS" id="PR01703">
    <property type="entry name" value="MNSODISMTASE"/>
</dbReference>
<comment type="caution">
    <text evidence="12">The sequence shown here is derived from an EMBL/GenBank/DDBJ whole genome shotgun (WGS) entry which is preliminary data.</text>
</comment>
<keyword evidence="8" id="KW-0472">Membrane</keyword>
<dbReference type="InterPro" id="IPR019832">
    <property type="entry name" value="Mn/Fe_SOD_C"/>
</dbReference>
<feature type="domain" description="Manganese/iron superoxide dismutase N-terminal" evidence="10">
    <location>
        <begin position="57"/>
        <end position="134"/>
    </location>
</feature>
<comment type="subcellular location">
    <subcellularLocation>
        <location evidence="9">Endoplasmic reticulum membrane</location>
        <topology evidence="9">Multi-pass membrane protein</topology>
    </subcellularLocation>
    <subcellularLocation>
        <location evidence="2">Membrane</location>
        <topology evidence="2">Multi-pass membrane protein</topology>
    </subcellularLocation>
</comment>
<feature type="domain" description="Manganese/iron superoxide dismutase C-terminal" evidence="11">
    <location>
        <begin position="146"/>
        <end position="179"/>
    </location>
</feature>
<keyword evidence="9" id="KW-0489">Methyltransferase</keyword>
<dbReference type="GO" id="GO:0005789">
    <property type="term" value="C:endoplasmic reticulum membrane"/>
    <property type="evidence" value="ECO:0007669"/>
    <property type="project" value="UniProtKB-SubCell"/>
</dbReference>
<dbReference type="GO" id="GO:0046872">
    <property type="term" value="F:metal ion binding"/>
    <property type="evidence" value="ECO:0007669"/>
    <property type="project" value="UniProtKB-KW"/>
</dbReference>
<reference evidence="12 13" key="1">
    <citation type="submission" date="2024-05" db="EMBL/GenBank/DDBJ databases">
        <title>Haplotype-resolved chromosome-level genome assembly of Huyou (Citrus changshanensis).</title>
        <authorList>
            <person name="Miao C."/>
            <person name="Chen W."/>
            <person name="Wu Y."/>
            <person name="Wang L."/>
            <person name="Zhao S."/>
            <person name="Grierson D."/>
            <person name="Xu C."/>
            <person name="Chen K."/>
        </authorList>
    </citation>
    <scope>NUCLEOTIDE SEQUENCE [LARGE SCALE GENOMIC DNA]</scope>
    <source>
        <strain evidence="12">01-14</strain>
        <tissue evidence="12">Leaf</tissue>
    </source>
</reference>
<name>A0AAP0QEC3_9ROSI</name>
<evidence type="ECO:0000256" key="7">
    <source>
        <dbReference type="ARBA" id="ARBA00023002"/>
    </source>
</evidence>
<comment type="cofactor">
    <cofactor evidence="1">
        <name>Fe cation</name>
        <dbReference type="ChEBI" id="CHEBI:24875"/>
    </cofactor>
</comment>
<comment type="catalytic activity">
    <reaction evidence="9">
        <text>[protein]-C-terminal S-[(2E,6E)-farnesyl]-L-cysteine + S-adenosyl-L-methionine = [protein]-C-terminal S-[(2E,6E)-farnesyl]-L-cysteine methyl ester + S-adenosyl-L-homocysteine</text>
        <dbReference type="Rhea" id="RHEA:21672"/>
        <dbReference type="Rhea" id="RHEA-COMP:12125"/>
        <dbReference type="Rhea" id="RHEA-COMP:12126"/>
        <dbReference type="ChEBI" id="CHEBI:57856"/>
        <dbReference type="ChEBI" id="CHEBI:59789"/>
        <dbReference type="ChEBI" id="CHEBI:90510"/>
        <dbReference type="ChEBI" id="CHEBI:90511"/>
        <dbReference type="EC" id="2.1.1.100"/>
    </reaction>
</comment>
<evidence type="ECO:0000313" key="12">
    <source>
        <dbReference type="EMBL" id="KAK9188402.1"/>
    </source>
</evidence>
<evidence type="ECO:0000256" key="2">
    <source>
        <dbReference type="ARBA" id="ARBA00004141"/>
    </source>
</evidence>
<sequence length="375" mass="43666">MGSVTCNPLAPPSTRLLLNPLKIPKFCHSRRQLHGSQRASKIIAYYGLKTPPYKLVSEMDALEPYMSKRTLEVHWGELHRGYVEGLNKHLAKDDVLYGYTLDELVKVSYNSGNPLPVFNNAVQVWNHDFFWESMQPGGGDIPKYGVLEQIEKDFGSFTNFKEKFIEAALTLFGSGYVWLPIISLDMWEHAYYLDYKNDKGTYANVFMNHLVSWNAAMSRMARAEAFKYWVTHSLQTVISDAFTAFFFQKEYWWINNAGLVMVIVAEIIRKMVIITAGWAFTYLIKVSREEHHELITHGVHRFASHPSYCGFHIPSVEYFLRQFFGLRYEEYAWRVPSAISEVIIYEFGGQEFQYFLHQNLPRHDTRDLCEDELET</sequence>
<dbReference type="InterPro" id="IPR036314">
    <property type="entry name" value="SOD_C_sf"/>
</dbReference>
<dbReference type="PROSITE" id="PS00088">
    <property type="entry name" value="SOD_MN"/>
    <property type="match status" value="1"/>
</dbReference>
<evidence type="ECO:0000256" key="3">
    <source>
        <dbReference type="ARBA" id="ARBA00008714"/>
    </source>
</evidence>
<dbReference type="InterPro" id="IPR007269">
    <property type="entry name" value="ICMT_MeTrfase"/>
</dbReference>
<dbReference type="InterPro" id="IPR036324">
    <property type="entry name" value="Mn/Fe_SOD_N_sf"/>
</dbReference>
<evidence type="ECO:0000256" key="6">
    <source>
        <dbReference type="ARBA" id="ARBA00022989"/>
    </source>
</evidence>
<dbReference type="InterPro" id="IPR019831">
    <property type="entry name" value="Mn/Fe_SOD_N"/>
</dbReference>
<keyword evidence="7" id="KW-0560">Oxidoreductase</keyword>
<keyword evidence="9" id="KW-0256">Endoplasmic reticulum</keyword>
<gene>
    <name evidence="12" type="ORF">WN944_019805</name>
</gene>
<dbReference type="InterPro" id="IPR019833">
    <property type="entry name" value="Mn/Fe_SOD_BS"/>
</dbReference>
<dbReference type="SUPFAM" id="SSF54719">
    <property type="entry name" value="Fe,Mn superoxide dismutase (SOD), C-terminal domain"/>
    <property type="match status" value="1"/>
</dbReference>
<dbReference type="GO" id="GO:0004671">
    <property type="term" value="F:protein C-terminal S-isoprenylcysteine carboxyl O-methyltransferase activity"/>
    <property type="evidence" value="ECO:0007669"/>
    <property type="project" value="UniProtKB-EC"/>
</dbReference>
<proteinExistence type="inferred from homology"/>